<keyword evidence="8" id="KW-1185">Reference proteome</keyword>
<sequence>MEKQFDKKFINIVSLLLRSLLLIAFVAVILHMFIGIYYSVVGAVNSPSSIETYIYSFIDIIVEDSLLAVVIFEIYESVVEFFHGEGDTILYIINGAISFTAREIIVTVFTVHIFRIVNVYEIIGFSILIFALVASRYLLVISGAGKNEL</sequence>
<dbReference type="EMBL" id="CP015363">
    <property type="protein sequence ID" value="ARD84121.1"/>
    <property type="molecule type" value="Genomic_DNA"/>
</dbReference>
<evidence type="ECO:0000313" key="8">
    <source>
        <dbReference type="Proteomes" id="UP000192050"/>
    </source>
</evidence>
<dbReference type="InterPro" id="IPR020948">
    <property type="entry name" value="P_starv_induced_PsiE-like"/>
</dbReference>
<proteinExistence type="predicted"/>
<keyword evidence="4 6" id="KW-1133">Transmembrane helix</keyword>
<keyword evidence="5 6" id="KW-0472">Membrane</keyword>
<dbReference type="AlphaFoldDB" id="A0A1V0N206"/>
<evidence type="ECO:0000256" key="6">
    <source>
        <dbReference type="SAM" id="Phobius"/>
    </source>
</evidence>
<feature type="transmembrane region" description="Helical" evidence="6">
    <location>
        <begin position="20"/>
        <end position="41"/>
    </location>
</feature>
<keyword evidence="2" id="KW-1003">Cell membrane</keyword>
<dbReference type="Pfam" id="PF06146">
    <property type="entry name" value="PsiE"/>
    <property type="match status" value="1"/>
</dbReference>
<dbReference type="KEGG" id="fai:FAD_0192"/>
<evidence type="ECO:0000256" key="4">
    <source>
        <dbReference type="ARBA" id="ARBA00022989"/>
    </source>
</evidence>
<dbReference type="Proteomes" id="UP000192050">
    <property type="component" value="Chromosome"/>
</dbReference>
<gene>
    <name evidence="7" type="ORF">FAD_0192</name>
</gene>
<protein>
    <recommendedName>
        <fullName evidence="9">Phosphate-starvation-inducible PsiE family protein</fullName>
    </recommendedName>
</protein>
<comment type="subcellular location">
    <subcellularLocation>
        <location evidence="1">Cell membrane</location>
        <topology evidence="1">Multi-pass membrane protein</topology>
    </subcellularLocation>
</comment>
<evidence type="ECO:0008006" key="9">
    <source>
        <dbReference type="Google" id="ProtNLM"/>
    </source>
</evidence>
<evidence type="ECO:0000256" key="3">
    <source>
        <dbReference type="ARBA" id="ARBA00022692"/>
    </source>
</evidence>
<feature type="transmembrane region" description="Helical" evidence="6">
    <location>
        <begin position="88"/>
        <end position="113"/>
    </location>
</feature>
<evidence type="ECO:0000313" key="7">
    <source>
        <dbReference type="EMBL" id="ARD84121.1"/>
    </source>
</evidence>
<dbReference type="GeneID" id="84218680"/>
<feature type="transmembrane region" description="Helical" evidence="6">
    <location>
        <begin position="119"/>
        <end position="139"/>
    </location>
</feature>
<dbReference type="OrthoDB" id="42796at2157"/>
<accession>A0A1V0N206</accession>
<keyword evidence="3 6" id="KW-0812">Transmembrane</keyword>
<dbReference type="RefSeq" id="WP_081141392.1">
    <property type="nucleotide sequence ID" value="NZ_CP015363.1"/>
</dbReference>
<reference evidence="7 8" key="1">
    <citation type="submission" date="2011-10" db="EMBL/GenBank/DDBJ databases">
        <title>Metabolic and evolutionary patterns in the extreme acidophile Ferroplasma acidiphilum.</title>
        <authorList>
            <person name="Golyshina O.V."/>
            <person name="Kozyavkin S.A."/>
            <person name="Tatusov R.L."/>
            <person name="Slesarev A.I."/>
            <person name="Golyshin P.N."/>
        </authorList>
    </citation>
    <scope>NUCLEOTIDE SEQUENCE [LARGE SCALE GENOMIC DNA]</scope>
    <source>
        <strain evidence="8">Y</strain>
    </source>
</reference>
<evidence type="ECO:0000256" key="1">
    <source>
        <dbReference type="ARBA" id="ARBA00004651"/>
    </source>
</evidence>
<dbReference type="GO" id="GO:0005886">
    <property type="term" value="C:plasma membrane"/>
    <property type="evidence" value="ECO:0007669"/>
    <property type="project" value="UniProtKB-SubCell"/>
</dbReference>
<organism evidence="7 8">
    <name type="scientific">Ferroplasma acidiphilum</name>
    <dbReference type="NCBI Taxonomy" id="74969"/>
    <lineage>
        <taxon>Archaea</taxon>
        <taxon>Methanobacteriati</taxon>
        <taxon>Thermoplasmatota</taxon>
        <taxon>Thermoplasmata</taxon>
        <taxon>Thermoplasmatales</taxon>
        <taxon>Ferroplasmaceae</taxon>
        <taxon>Ferroplasma</taxon>
    </lineage>
</organism>
<evidence type="ECO:0000256" key="2">
    <source>
        <dbReference type="ARBA" id="ARBA00022475"/>
    </source>
</evidence>
<evidence type="ECO:0000256" key="5">
    <source>
        <dbReference type="ARBA" id="ARBA00023136"/>
    </source>
</evidence>
<name>A0A1V0N206_9ARCH</name>
<dbReference type="STRING" id="74969.FAD_0192"/>